<name>A0A834SS10_9FABA</name>
<sequence>MFDDDTTRFSLLLNKPIGIGASLSLNHRI</sequence>
<dbReference type="Proteomes" id="UP000634136">
    <property type="component" value="Unassembled WGS sequence"/>
</dbReference>
<dbReference type="EMBL" id="JAAIUW010000011">
    <property type="protein sequence ID" value="KAF7808213.1"/>
    <property type="molecule type" value="Genomic_DNA"/>
</dbReference>
<gene>
    <name evidence="1" type="ORF">G2W53_034956</name>
</gene>
<organism evidence="1 2">
    <name type="scientific">Senna tora</name>
    <dbReference type="NCBI Taxonomy" id="362788"/>
    <lineage>
        <taxon>Eukaryota</taxon>
        <taxon>Viridiplantae</taxon>
        <taxon>Streptophyta</taxon>
        <taxon>Embryophyta</taxon>
        <taxon>Tracheophyta</taxon>
        <taxon>Spermatophyta</taxon>
        <taxon>Magnoliopsida</taxon>
        <taxon>eudicotyledons</taxon>
        <taxon>Gunneridae</taxon>
        <taxon>Pentapetalae</taxon>
        <taxon>rosids</taxon>
        <taxon>fabids</taxon>
        <taxon>Fabales</taxon>
        <taxon>Fabaceae</taxon>
        <taxon>Caesalpinioideae</taxon>
        <taxon>Cassia clade</taxon>
        <taxon>Senna</taxon>
    </lineage>
</organism>
<dbReference type="AlphaFoldDB" id="A0A834SS10"/>
<evidence type="ECO:0000313" key="2">
    <source>
        <dbReference type="Proteomes" id="UP000634136"/>
    </source>
</evidence>
<keyword evidence="2" id="KW-1185">Reference proteome</keyword>
<protein>
    <submittedName>
        <fullName evidence="1">Uncharacterized protein</fullName>
    </submittedName>
</protein>
<comment type="caution">
    <text evidence="1">The sequence shown here is derived from an EMBL/GenBank/DDBJ whole genome shotgun (WGS) entry which is preliminary data.</text>
</comment>
<proteinExistence type="predicted"/>
<evidence type="ECO:0000313" key="1">
    <source>
        <dbReference type="EMBL" id="KAF7808213.1"/>
    </source>
</evidence>
<accession>A0A834SS10</accession>
<reference evidence="1" key="1">
    <citation type="submission" date="2020-09" db="EMBL/GenBank/DDBJ databases">
        <title>Genome-Enabled Discovery of Anthraquinone Biosynthesis in Senna tora.</title>
        <authorList>
            <person name="Kang S.-H."/>
            <person name="Pandey R.P."/>
            <person name="Lee C.-M."/>
            <person name="Sim J.-S."/>
            <person name="Jeong J.-T."/>
            <person name="Choi B.-S."/>
            <person name="Jung M."/>
            <person name="Ginzburg D."/>
            <person name="Zhao K."/>
            <person name="Won S.Y."/>
            <person name="Oh T.-J."/>
            <person name="Yu Y."/>
            <person name="Kim N.-H."/>
            <person name="Lee O.R."/>
            <person name="Lee T.-H."/>
            <person name="Bashyal P."/>
            <person name="Kim T.-S."/>
            <person name="Lee W.-H."/>
            <person name="Kawkins C."/>
            <person name="Kim C.-K."/>
            <person name="Kim J.S."/>
            <person name="Ahn B.O."/>
            <person name="Rhee S.Y."/>
            <person name="Sohng J.K."/>
        </authorList>
    </citation>
    <scope>NUCLEOTIDE SEQUENCE</scope>
    <source>
        <tissue evidence="1">Leaf</tissue>
    </source>
</reference>